<dbReference type="PANTHER" id="PTHR18964:SF149">
    <property type="entry name" value="BIFUNCTIONAL UDP-N-ACETYLGLUCOSAMINE 2-EPIMERASE_N-ACETYLMANNOSAMINE KINASE"/>
    <property type="match status" value="1"/>
</dbReference>
<dbReference type="InterPro" id="IPR000600">
    <property type="entry name" value="ROK"/>
</dbReference>
<dbReference type="Pfam" id="PF13412">
    <property type="entry name" value="HTH_24"/>
    <property type="match status" value="1"/>
</dbReference>
<dbReference type="SUPFAM" id="SSF46785">
    <property type="entry name" value="Winged helix' DNA-binding domain"/>
    <property type="match status" value="1"/>
</dbReference>
<evidence type="ECO:0000256" key="1">
    <source>
        <dbReference type="ARBA" id="ARBA00002486"/>
    </source>
</evidence>
<name>A0ABW4JJM2_9BACL</name>
<dbReference type="InterPro" id="IPR043129">
    <property type="entry name" value="ATPase_NBD"/>
</dbReference>
<organism evidence="4 5">
    <name type="scientific">Alicyclobacillus fodiniaquatilis</name>
    <dbReference type="NCBI Taxonomy" id="1661150"/>
    <lineage>
        <taxon>Bacteria</taxon>
        <taxon>Bacillati</taxon>
        <taxon>Bacillota</taxon>
        <taxon>Bacilli</taxon>
        <taxon>Bacillales</taxon>
        <taxon>Alicyclobacillaceae</taxon>
        <taxon>Alicyclobacillus</taxon>
    </lineage>
</organism>
<proteinExistence type="inferred from homology"/>
<reference evidence="5" key="1">
    <citation type="journal article" date="2019" name="Int. J. Syst. Evol. Microbiol.">
        <title>The Global Catalogue of Microorganisms (GCM) 10K type strain sequencing project: providing services to taxonomists for standard genome sequencing and annotation.</title>
        <authorList>
            <consortium name="The Broad Institute Genomics Platform"/>
            <consortium name="The Broad Institute Genome Sequencing Center for Infectious Disease"/>
            <person name="Wu L."/>
            <person name="Ma J."/>
        </authorList>
    </citation>
    <scope>NUCLEOTIDE SEQUENCE [LARGE SCALE GENOMIC DNA]</scope>
    <source>
        <strain evidence="5">CGMCC 1.12286</strain>
    </source>
</reference>
<dbReference type="RefSeq" id="WP_377944468.1">
    <property type="nucleotide sequence ID" value="NZ_JBHUCX010000069.1"/>
</dbReference>
<keyword evidence="5" id="KW-1185">Reference proteome</keyword>
<accession>A0ABW4JJM2</accession>
<evidence type="ECO:0000256" key="3">
    <source>
        <dbReference type="ARBA" id="ARBA00022629"/>
    </source>
</evidence>
<comment type="caution">
    <text evidence="4">The sequence shown here is derived from an EMBL/GenBank/DDBJ whole genome shotgun (WGS) entry which is preliminary data.</text>
</comment>
<dbReference type="EMBL" id="JBHUCX010000069">
    <property type="protein sequence ID" value="MFD1676557.1"/>
    <property type="molecule type" value="Genomic_DNA"/>
</dbReference>
<evidence type="ECO:0000313" key="5">
    <source>
        <dbReference type="Proteomes" id="UP001597079"/>
    </source>
</evidence>
<comment type="function">
    <text evidence="1">Transcriptional repressor of xylose-utilizing enzymes.</text>
</comment>
<dbReference type="PANTHER" id="PTHR18964">
    <property type="entry name" value="ROK (REPRESSOR, ORF, KINASE) FAMILY"/>
    <property type="match status" value="1"/>
</dbReference>
<dbReference type="Gene3D" id="1.10.10.10">
    <property type="entry name" value="Winged helix-like DNA-binding domain superfamily/Winged helix DNA-binding domain"/>
    <property type="match status" value="1"/>
</dbReference>
<sequence length="398" mass="41679">MEKKTPASMGQENKANVLHLIKEAGPISRAAVARTLDMSRSTISAIVDQLIKEGRVREGATGESTSVGGRRPVHLHYISSAKYAIGVDIGGSKTIVLITDLDGNVILRRKFLSQVRDVATITHILREVEDCLLQSGVERDSVIGTAIGFPGVTSADEGIVVQVPGLNLTNFNARQFFGDLPGPILIDNDVNMGVIGERWKGAAQGRDNVVLIALGTGIGAGMILNGKLYRGAGGYAGEIGHLHVDPATTSPKLDLGDYGPLEQMASGKGMEDFALANLGNYPDTSLTAENITTADIFERAGAGDMLAAHVVNQALSYLSFSIANIVTLLNPDVVILGGGVSRVGRPLLNMVRARVTRLSPVSCEIVLAGLGEDAAAFGSAASVLLQAGELRLTGFTTA</sequence>
<dbReference type="Proteomes" id="UP001597079">
    <property type="component" value="Unassembled WGS sequence"/>
</dbReference>
<dbReference type="InterPro" id="IPR036388">
    <property type="entry name" value="WH-like_DNA-bd_sf"/>
</dbReference>
<gene>
    <name evidence="4" type="ORF">ACFSB2_17815</name>
</gene>
<dbReference type="SUPFAM" id="SSF53067">
    <property type="entry name" value="Actin-like ATPase domain"/>
    <property type="match status" value="1"/>
</dbReference>
<dbReference type="InterPro" id="IPR049874">
    <property type="entry name" value="ROK_cs"/>
</dbReference>
<dbReference type="Gene3D" id="3.30.420.40">
    <property type="match status" value="2"/>
</dbReference>
<dbReference type="PROSITE" id="PS01125">
    <property type="entry name" value="ROK"/>
    <property type="match status" value="1"/>
</dbReference>
<evidence type="ECO:0000313" key="4">
    <source>
        <dbReference type="EMBL" id="MFD1676557.1"/>
    </source>
</evidence>
<keyword evidence="3" id="KW-0859">Xylose metabolism</keyword>
<dbReference type="InterPro" id="IPR036390">
    <property type="entry name" value="WH_DNA-bd_sf"/>
</dbReference>
<keyword evidence="3" id="KW-0119">Carbohydrate metabolism</keyword>
<comment type="similarity">
    <text evidence="2">Belongs to the ROK (NagC/XylR) family.</text>
</comment>
<evidence type="ECO:0000256" key="2">
    <source>
        <dbReference type="ARBA" id="ARBA00006479"/>
    </source>
</evidence>
<dbReference type="Pfam" id="PF00480">
    <property type="entry name" value="ROK"/>
    <property type="match status" value="1"/>
</dbReference>
<protein>
    <submittedName>
        <fullName evidence="4">ROK family protein</fullName>
    </submittedName>
</protein>